<dbReference type="EMBL" id="QXGB01004517">
    <property type="protein sequence ID" value="KAE9165962.1"/>
    <property type="molecule type" value="Genomic_DNA"/>
</dbReference>
<feature type="domain" description="PiggyBac transposable element-derived protein" evidence="1">
    <location>
        <begin position="3"/>
        <end position="140"/>
    </location>
</feature>
<dbReference type="Proteomes" id="UP000440732">
    <property type="component" value="Unassembled WGS sequence"/>
</dbReference>
<accession>A0A6A3VRE2</accession>
<dbReference type="EMBL" id="QXGA01003866">
    <property type="protein sequence ID" value="KAE9078521.1"/>
    <property type="molecule type" value="Genomic_DNA"/>
</dbReference>
<evidence type="ECO:0000313" key="2">
    <source>
        <dbReference type="EMBL" id="KAE9078521.1"/>
    </source>
</evidence>
<dbReference type="OrthoDB" id="125511at2759"/>
<name>A0A6A3VRE2_9STRA</name>
<comment type="caution">
    <text evidence="3">The sequence shown here is derived from an EMBL/GenBank/DDBJ whole genome shotgun (WGS) entry which is preliminary data.</text>
</comment>
<organism evidence="3 4">
    <name type="scientific">Phytophthora fragariae</name>
    <dbReference type="NCBI Taxonomy" id="53985"/>
    <lineage>
        <taxon>Eukaryota</taxon>
        <taxon>Sar</taxon>
        <taxon>Stramenopiles</taxon>
        <taxon>Oomycota</taxon>
        <taxon>Peronosporomycetes</taxon>
        <taxon>Peronosporales</taxon>
        <taxon>Peronosporaceae</taxon>
        <taxon>Phytophthora</taxon>
    </lineage>
</organism>
<dbReference type="Proteomes" id="UP000433483">
    <property type="component" value="Unassembled WGS sequence"/>
</dbReference>
<gene>
    <name evidence="3" type="ORF">PF005_g29392</name>
    <name evidence="2" type="ORF">PF006_g27702</name>
</gene>
<dbReference type="PANTHER" id="PTHR46599:SF3">
    <property type="entry name" value="PIGGYBAC TRANSPOSABLE ELEMENT-DERIVED PROTEIN 4"/>
    <property type="match status" value="1"/>
</dbReference>
<evidence type="ECO:0000313" key="5">
    <source>
        <dbReference type="Proteomes" id="UP000440732"/>
    </source>
</evidence>
<keyword evidence="4" id="KW-1185">Reference proteome</keyword>
<dbReference type="AlphaFoldDB" id="A0A6A3VRE2"/>
<reference evidence="4 5" key="1">
    <citation type="submission" date="2018-08" db="EMBL/GenBank/DDBJ databases">
        <title>Genomic investigation of the strawberry pathogen Phytophthora fragariae indicates pathogenicity is determined by transcriptional variation in three key races.</title>
        <authorList>
            <person name="Adams T.M."/>
            <person name="Armitage A.D."/>
            <person name="Sobczyk M.K."/>
            <person name="Bates H.J."/>
            <person name="Dunwell J.M."/>
            <person name="Nellist C.F."/>
            <person name="Harrison R.J."/>
        </authorList>
    </citation>
    <scope>NUCLEOTIDE SEQUENCE [LARGE SCALE GENOMIC DNA]</scope>
    <source>
        <strain evidence="3 4">NOV-27</strain>
        <strain evidence="2 5">NOV-5</strain>
    </source>
</reference>
<dbReference type="InterPro" id="IPR029526">
    <property type="entry name" value="PGBD"/>
</dbReference>
<protein>
    <recommendedName>
        <fullName evidence="1">PiggyBac transposable element-derived protein domain-containing protein</fullName>
    </recommendedName>
</protein>
<sequence length="307" mass="35277">MVFYYVGTYRNDRLGWPVNFEFTQKKRPKRMARGSYRIAQCKPHPSLVAVSWMDAKPVSMFATGCATIPATVSRKEKGSTVPQVVPCPQLVADYRRGMSGVDQHDQLRLQRYSIQRCVAFKKYYRQLFIAFVDMTVLNGFIIHKLIMKKEGGSVPTHAEYMRRLHVELLEITGANSANLRSNMSAEDLFSTSIPTSEHQLQNQENYYSANGQRKHRQHLCKVCSALAPPKTKGFETSYFCRRCTEYHGGYIPLCNCVRRQETGNKSTRDLIWHATWVNGTVIPAHLKKSIHFCKRKRSEAEDEQKEG</sequence>
<dbReference type="PANTHER" id="PTHR46599">
    <property type="entry name" value="PIGGYBAC TRANSPOSABLE ELEMENT-DERIVED PROTEIN 4"/>
    <property type="match status" value="1"/>
</dbReference>
<proteinExistence type="predicted"/>
<evidence type="ECO:0000313" key="3">
    <source>
        <dbReference type="EMBL" id="KAE9165962.1"/>
    </source>
</evidence>
<evidence type="ECO:0000313" key="4">
    <source>
        <dbReference type="Proteomes" id="UP000433483"/>
    </source>
</evidence>
<evidence type="ECO:0000259" key="1">
    <source>
        <dbReference type="Pfam" id="PF13843"/>
    </source>
</evidence>
<dbReference type="Pfam" id="PF13843">
    <property type="entry name" value="DDE_Tnp_1_7"/>
    <property type="match status" value="1"/>
</dbReference>